<gene>
    <name evidence="1" type="ORF">GCM10011282_28740</name>
</gene>
<dbReference type="Proteomes" id="UP000620127">
    <property type="component" value="Unassembled WGS sequence"/>
</dbReference>
<dbReference type="RefSeq" id="WP_189346857.1">
    <property type="nucleotide sequence ID" value="NZ_BMYT01000005.1"/>
</dbReference>
<evidence type="ECO:0000313" key="1">
    <source>
        <dbReference type="EMBL" id="GGX20863.1"/>
    </source>
</evidence>
<accession>A0ABQ2XKB4</accession>
<keyword evidence="2" id="KW-1185">Reference proteome</keyword>
<organism evidence="1 2">
    <name type="scientific">Undibacterium macrobrachii</name>
    <dbReference type="NCBI Taxonomy" id="1119058"/>
    <lineage>
        <taxon>Bacteria</taxon>
        <taxon>Pseudomonadati</taxon>
        <taxon>Pseudomonadota</taxon>
        <taxon>Betaproteobacteria</taxon>
        <taxon>Burkholderiales</taxon>
        <taxon>Oxalobacteraceae</taxon>
        <taxon>Undibacterium</taxon>
    </lineage>
</organism>
<name>A0ABQ2XKB4_9BURK</name>
<protein>
    <submittedName>
        <fullName evidence="1">Uncharacterized protein</fullName>
    </submittedName>
</protein>
<evidence type="ECO:0000313" key="2">
    <source>
        <dbReference type="Proteomes" id="UP000620127"/>
    </source>
</evidence>
<comment type="caution">
    <text evidence="1">The sequence shown here is derived from an EMBL/GenBank/DDBJ whole genome shotgun (WGS) entry which is preliminary data.</text>
</comment>
<dbReference type="EMBL" id="BMYT01000005">
    <property type="protein sequence ID" value="GGX20863.1"/>
    <property type="molecule type" value="Genomic_DNA"/>
</dbReference>
<sequence length="157" mass="18013">MMTKQSVLEEIDEVFGPVIRPNKFTLEDGDPECMDHNALLQSRARETLSLDDVGNAGYDPLCECLPEGIAYFFPTLARFALSSPVNSFSWYGGQLIFHLSYNDRENRFLCYCSKLQRAAVASLLKYIIDNCENLIRDDGAEMEEFKSCYLMWKSECY</sequence>
<proteinExistence type="predicted"/>
<reference evidence="2" key="1">
    <citation type="journal article" date="2019" name="Int. J. Syst. Evol. Microbiol.">
        <title>The Global Catalogue of Microorganisms (GCM) 10K type strain sequencing project: providing services to taxonomists for standard genome sequencing and annotation.</title>
        <authorList>
            <consortium name="The Broad Institute Genomics Platform"/>
            <consortium name="The Broad Institute Genome Sequencing Center for Infectious Disease"/>
            <person name="Wu L."/>
            <person name="Ma J."/>
        </authorList>
    </citation>
    <scope>NUCLEOTIDE SEQUENCE [LARGE SCALE GENOMIC DNA]</scope>
    <source>
        <strain evidence="2">KCTC 23916</strain>
    </source>
</reference>